<dbReference type="Pfam" id="PF01248">
    <property type="entry name" value="Ribosomal_L7Ae"/>
    <property type="match status" value="1"/>
</dbReference>
<proteinExistence type="predicted"/>
<dbReference type="InterPro" id="IPR004038">
    <property type="entry name" value="Ribosomal_eL8/eL30/eS12/Gad45"/>
</dbReference>
<evidence type="ECO:0000259" key="1">
    <source>
        <dbReference type="Pfam" id="PF01248"/>
    </source>
</evidence>
<dbReference type="Gene3D" id="3.30.1330.30">
    <property type="match status" value="1"/>
</dbReference>
<dbReference type="AlphaFoldDB" id="A0A1I8G0D2"/>
<organism evidence="2 3">
    <name type="scientific">Macrostomum lignano</name>
    <dbReference type="NCBI Taxonomy" id="282301"/>
    <lineage>
        <taxon>Eukaryota</taxon>
        <taxon>Metazoa</taxon>
        <taxon>Spiralia</taxon>
        <taxon>Lophotrochozoa</taxon>
        <taxon>Platyhelminthes</taxon>
        <taxon>Rhabditophora</taxon>
        <taxon>Macrostomorpha</taxon>
        <taxon>Macrostomida</taxon>
        <taxon>Macrostomidae</taxon>
        <taxon>Macrostomum</taxon>
    </lineage>
</organism>
<evidence type="ECO:0000313" key="3">
    <source>
        <dbReference type="WBParaSite" id="maker-uti_cns_0000518-snap-gene-1.6-mRNA-1"/>
    </source>
</evidence>
<dbReference type="InterPro" id="IPR029064">
    <property type="entry name" value="Ribosomal_eL30-like_sf"/>
</dbReference>
<accession>A0A1I8G0D2</accession>
<feature type="domain" description="Ribosomal protein eL8/eL30/eS12/Gadd45" evidence="1">
    <location>
        <begin position="45"/>
        <end position="118"/>
    </location>
</feature>
<evidence type="ECO:0000313" key="2">
    <source>
        <dbReference type="Proteomes" id="UP000095280"/>
    </source>
</evidence>
<keyword evidence="2" id="KW-1185">Reference proteome</keyword>
<dbReference type="SUPFAM" id="SSF55315">
    <property type="entry name" value="L30e-like"/>
    <property type="match status" value="1"/>
</dbReference>
<name>A0A1I8G0D2_9PLAT</name>
<sequence>MAAARIDAQHDNNGNVADLESLISRYGSSSMVSDDVTAPNLVNASMQECLAMANTQGRLVAGFKAVVDALEKNSHQCLFCVLPENLWNDDNRKAMFCFVISLCHQHNVKMIKVDDDQLVRKIIDRTSGNPNLGTLSYECILIQSNANRQKLPCDQHMLLYIDRFPDNDFENLPLVKLSEF</sequence>
<dbReference type="Proteomes" id="UP000095280">
    <property type="component" value="Unplaced"/>
</dbReference>
<dbReference type="WBParaSite" id="maker-uti_cns_0000518-snap-gene-1.6-mRNA-1">
    <property type="protein sequence ID" value="maker-uti_cns_0000518-snap-gene-1.6-mRNA-1"/>
    <property type="gene ID" value="maker-uti_cns_0000518-snap-gene-1.6"/>
</dbReference>
<protein>
    <submittedName>
        <fullName evidence="3">Ribosomal_L7Ae domain-containing protein</fullName>
    </submittedName>
</protein>
<reference evidence="3" key="1">
    <citation type="submission" date="2016-11" db="UniProtKB">
        <authorList>
            <consortium name="WormBaseParasite"/>
        </authorList>
    </citation>
    <scope>IDENTIFICATION</scope>
</reference>